<dbReference type="PANTHER" id="PTHR15241">
    <property type="entry name" value="TRANSFORMER-2-RELATED"/>
    <property type="match status" value="1"/>
</dbReference>
<evidence type="ECO:0000313" key="3">
    <source>
        <dbReference type="EMBL" id="SHI80040.1"/>
    </source>
</evidence>
<dbReference type="RefSeq" id="WP_020002149.1">
    <property type="nucleotide sequence ID" value="NZ_CP192217.1"/>
</dbReference>
<comment type="caution">
    <text evidence="3">The sequence shown here is derived from an EMBL/GenBank/DDBJ whole genome shotgun (WGS) entry which is preliminary data.</text>
</comment>
<dbReference type="InterPro" id="IPR035979">
    <property type="entry name" value="RBD_domain_sf"/>
</dbReference>
<reference evidence="3 4" key="1">
    <citation type="submission" date="2016-11" db="EMBL/GenBank/DDBJ databases">
        <authorList>
            <person name="Varghese N."/>
            <person name="Submissions S."/>
        </authorList>
    </citation>
    <scope>NUCLEOTIDE SEQUENCE [LARGE SCALE GENOMIC DNA]</scope>
    <source>
        <strain evidence="3 4">DSM 17919</strain>
    </source>
</reference>
<reference evidence="2 5" key="2">
    <citation type="submission" date="2024-07" db="EMBL/GenBank/DDBJ databases">
        <title>Active virus-host system and metabolic interactions in a Lokiarchaeon culture.</title>
        <authorList>
            <person name="Ponce Toledo R.I."/>
            <person name="Rodrigues Oliveira T."/>
            <person name="Schleper C."/>
        </authorList>
    </citation>
    <scope>NUCLEOTIDE SEQUENCE [LARGE SCALE GENOMIC DNA]</scope>
    <source>
        <strain evidence="2 5">B35</strain>
    </source>
</reference>
<dbReference type="Pfam" id="PF00076">
    <property type="entry name" value="RRM_1"/>
    <property type="match status" value="1"/>
</dbReference>
<dbReference type="PANTHER" id="PTHR15241:SF304">
    <property type="entry name" value="RRM DOMAIN-CONTAINING PROTEIN"/>
    <property type="match status" value="1"/>
</dbReference>
<accession>A0A8G2C8E1</accession>
<protein>
    <submittedName>
        <fullName evidence="2">RNA recognition motif domain-containing protein</fullName>
    </submittedName>
    <submittedName>
        <fullName evidence="3">RNA recognition motif. (A.k.a. RRM, RBD, or RNP domain)</fullName>
    </submittedName>
</protein>
<dbReference type="AlphaFoldDB" id="A0A8G2C8E1"/>
<name>A0A8G2C8E1_9BACT</name>
<dbReference type="GO" id="GO:0003723">
    <property type="term" value="F:RNA binding"/>
    <property type="evidence" value="ECO:0007669"/>
    <property type="project" value="InterPro"/>
</dbReference>
<organism evidence="3 4">
    <name type="scientific">Halodesulfovibrio aestuarii</name>
    <dbReference type="NCBI Taxonomy" id="126333"/>
    <lineage>
        <taxon>Bacteria</taxon>
        <taxon>Pseudomonadati</taxon>
        <taxon>Thermodesulfobacteriota</taxon>
        <taxon>Desulfovibrionia</taxon>
        <taxon>Desulfovibrionales</taxon>
        <taxon>Desulfovibrionaceae</taxon>
        <taxon>Halodesulfovibrio</taxon>
    </lineage>
</organism>
<dbReference type="Gene3D" id="3.30.70.330">
    <property type="match status" value="1"/>
</dbReference>
<evidence type="ECO:0000313" key="4">
    <source>
        <dbReference type="Proteomes" id="UP000184001"/>
    </source>
</evidence>
<dbReference type="EMBL" id="JBFSOO010000003">
    <property type="protein sequence ID" value="MEZ6852856.1"/>
    <property type="molecule type" value="Genomic_DNA"/>
</dbReference>
<evidence type="ECO:0000313" key="5">
    <source>
        <dbReference type="Proteomes" id="UP001568358"/>
    </source>
</evidence>
<dbReference type="PROSITE" id="PS50102">
    <property type="entry name" value="RRM"/>
    <property type="match status" value="1"/>
</dbReference>
<dbReference type="SUPFAM" id="SSF54928">
    <property type="entry name" value="RNA-binding domain, RBD"/>
    <property type="match status" value="1"/>
</dbReference>
<dbReference type="SMART" id="SM00360">
    <property type="entry name" value="RRM"/>
    <property type="match status" value="1"/>
</dbReference>
<dbReference type="EMBL" id="FQZR01000002">
    <property type="protein sequence ID" value="SHI80040.1"/>
    <property type="molecule type" value="Genomic_DNA"/>
</dbReference>
<feature type="domain" description="RRM" evidence="1">
    <location>
        <begin position="3"/>
        <end position="80"/>
    </location>
</feature>
<evidence type="ECO:0000313" key="2">
    <source>
        <dbReference type="EMBL" id="MEZ6852856.1"/>
    </source>
</evidence>
<evidence type="ECO:0000259" key="1">
    <source>
        <dbReference type="PROSITE" id="PS50102"/>
    </source>
</evidence>
<sequence>MVKSIFVGNLAWSAEDDDLRNFFAECGTVIRVRIMKDQETGRSRGFAFVDMDADEADAAIETLNGKNLMGRPATLSEAKAREPRRS</sequence>
<dbReference type="Proteomes" id="UP000184001">
    <property type="component" value="Unassembled WGS sequence"/>
</dbReference>
<keyword evidence="5" id="KW-1185">Reference proteome</keyword>
<dbReference type="InterPro" id="IPR012677">
    <property type="entry name" value="Nucleotide-bd_a/b_plait_sf"/>
</dbReference>
<dbReference type="Proteomes" id="UP001568358">
    <property type="component" value="Unassembled WGS sequence"/>
</dbReference>
<dbReference type="InterPro" id="IPR000504">
    <property type="entry name" value="RRM_dom"/>
</dbReference>
<gene>
    <name evidence="2" type="ORF">AB2Z07_04795</name>
    <name evidence="3" type="ORF">SAMN05660830_01037</name>
</gene>
<proteinExistence type="predicted"/>